<evidence type="ECO:0000313" key="2">
    <source>
        <dbReference type="EMBL" id="RUS91519.1"/>
    </source>
</evidence>
<accession>A0A433UCJ6</accession>
<protein>
    <recommendedName>
        <fullName evidence="4">FZ domain-containing protein</fullName>
    </recommendedName>
</protein>
<evidence type="ECO:0008006" key="4">
    <source>
        <dbReference type="Google" id="ProtNLM"/>
    </source>
</evidence>
<keyword evidence="1" id="KW-0732">Signal</keyword>
<dbReference type="EMBL" id="RQTK01000010">
    <property type="protein sequence ID" value="RUS91519.1"/>
    <property type="molecule type" value="Genomic_DNA"/>
</dbReference>
<evidence type="ECO:0000256" key="1">
    <source>
        <dbReference type="SAM" id="SignalP"/>
    </source>
</evidence>
<proteinExistence type="predicted"/>
<feature type="chain" id="PRO_5019194556" description="FZ domain-containing protein" evidence="1">
    <location>
        <begin position="23"/>
        <end position="213"/>
    </location>
</feature>
<gene>
    <name evidence="2" type="ORF">EGW08_000740</name>
</gene>
<comment type="caution">
    <text evidence="2">The sequence shown here is derived from an EMBL/GenBank/DDBJ whole genome shotgun (WGS) entry which is preliminary data.</text>
</comment>
<sequence>MEIVNFTFLLSILFTAIPVLHSLTYDECSLSSEQCMSRFNAMSSGSNDLCREGIVAVNCVRLLDCPSMMYKLMSFRQVLRKLYNAGVVRCELGSFLQDFPFECANSQDLRTCVVTYTDRIIAHTSRGIVDKEAACQDMNDYVTCQLDWDGQPCNVTKETLSFFMTREKTRMAITDCDLPGLNSAPLSGHVSILVLALTVMLSFLLAPGSSGRV</sequence>
<feature type="signal peptide" evidence="1">
    <location>
        <begin position="1"/>
        <end position="22"/>
    </location>
</feature>
<name>A0A433UCJ6_ELYCH</name>
<evidence type="ECO:0000313" key="3">
    <source>
        <dbReference type="Proteomes" id="UP000271974"/>
    </source>
</evidence>
<reference evidence="2 3" key="1">
    <citation type="submission" date="2019-01" db="EMBL/GenBank/DDBJ databases">
        <title>A draft genome assembly of the solar-powered sea slug Elysia chlorotica.</title>
        <authorList>
            <person name="Cai H."/>
            <person name="Li Q."/>
            <person name="Fang X."/>
            <person name="Li J."/>
            <person name="Curtis N.E."/>
            <person name="Altenburger A."/>
            <person name="Shibata T."/>
            <person name="Feng M."/>
            <person name="Maeda T."/>
            <person name="Schwartz J.A."/>
            <person name="Shigenobu S."/>
            <person name="Lundholm N."/>
            <person name="Nishiyama T."/>
            <person name="Yang H."/>
            <person name="Hasebe M."/>
            <person name="Li S."/>
            <person name="Pierce S.K."/>
            <person name="Wang J."/>
        </authorList>
    </citation>
    <scope>NUCLEOTIDE SEQUENCE [LARGE SCALE GENOMIC DNA]</scope>
    <source>
        <strain evidence="2">EC2010</strain>
        <tissue evidence="2">Whole organism of an adult</tissue>
    </source>
</reference>
<organism evidence="2 3">
    <name type="scientific">Elysia chlorotica</name>
    <name type="common">Eastern emerald elysia</name>
    <name type="synonym">Sea slug</name>
    <dbReference type="NCBI Taxonomy" id="188477"/>
    <lineage>
        <taxon>Eukaryota</taxon>
        <taxon>Metazoa</taxon>
        <taxon>Spiralia</taxon>
        <taxon>Lophotrochozoa</taxon>
        <taxon>Mollusca</taxon>
        <taxon>Gastropoda</taxon>
        <taxon>Heterobranchia</taxon>
        <taxon>Euthyneura</taxon>
        <taxon>Panpulmonata</taxon>
        <taxon>Sacoglossa</taxon>
        <taxon>Placobranchoidea</taxon>
        <taxon>Plakobranchidae</taxon>
        <taxon>Elysia</taxon>
    </lineage>
</organism>
<dbReference type="OrthoDB" id="10476160at2759"/>
<dbReference type="AlphaFoldDB" id="A0A433UCJ6"/>
<dbReference type="Proteomes" id="UP000271974">
    <property type="component" value="Unassembled WGS sequence"/>
</dbReference>
<keyword evidence="3" id="KW-1185">Reference proteome</keyword>